<reference evidence="1" key="1">
    <citation type="submission" date="2023-07" db="EMBL/GenBank/DDBJ databases">
        <title>Genomic Encyclopedia of Type Strains, Phase IV (KMG-IV): sequencing the most valuable type-strain genomes for metagenomic binning, comparative biology and taxonomic classification.</title>
        <authorList>
            <person name="Goeker M."/>
        </authorList>
    </citation>
    <scope>NUCLEOTIDE SEQUENCE</scope>
    <source>
        <strain evidence="1">DSM 19659</strain>
    </source>
</reference>
<dbReference type="InterPro" id="IPR006379">
    <property type="entry name" value="HAD-SF_hydro_IIB"/>
</dbReference>
<dbReference type="PANTHER" id="PTHR10000">
    <property type="entry name" value="PHOSPHOSERINE PHOSPHATASE"/>
    <property type="match status" value="1"/>
</dbReference>
<dbReference type="PROSITE" id="PS01229">
    <property type="entry name" value="COF_2"/>
    <property type="match status" value="1"/>
</dbReference>
<dbReference type="InterPro" id="IPR023214">
    <property type="entry name" value="HAD_sf"/>
</dbReference>
<protein>
    <submittedName>
        <fullName evidence="1">Cof subfamily protein (Haloacid dehalogenase superfamily)</fullName>
    </submittedName>
</protein>
<dbReference type="NCBIfam" id="TIGR01484">
    <property type="entry name" value="HAD-SF-IIB"/>
    <property type="match status" value="1"/>
</dbReference>
<gene>
    <name evidence="1" type="ORF">J2S20_001409</name>
</gene>
<dbReference type="PANTHER" id="PTHR10000:SF25">
    <property type="entry name" value="PHOSPHATASE YKRA-RELATED"/>
    <property type="match status" value="1"/>
</dbReference>
<dbReference type="Gene3D" id="3.40.50.1000">
    <property type="entry name" value="HAD superfamily/HAD-like"/>
    <property type="match status" value="1"/>
</dbReference>
<dbReference type="Pfam" id="PF08282">
    <property type="entry name" value="Hydrolase_3"/>
    <property type="match status" value="1"/>
</dbReference>
<accession>A0AAE3VAP3</accession>
<dbReference type="Proteomes" id="UP001241537">
    <property type="component" value="Unassembled WGS sequence"/>
</dbReference>
<dbReference type="InterPro" id="IPR036412">
    <property type="entry name" value="HAD-like_sf"/>
</dbReference>
<dbReference type="SUPFAM" id="SSF56784">
    <property type="entry name" value="HAD-like"/>
    <property type="match status" value="1"/>
</dbReference>
<evidence type="ECO:0000313" key="2">
    <source>
        <dbReference type="Proteomes" id="UP001241537"/>
    </source>
</evidence>
<proteinExistence type="predicted"/>
<dbReference type="SFLD" id="SFLDG01140">
    <property type="entry name" value="C2.B:_Phosphomannomutase_and_P"/>
    <property type="match status" value="1"/>
</dbReference>
<keyword evidence="2" id="KW-1185">Reference proteome</keyword>
<dbReference type="SFLD" id="SFLDS00003">
    <property type="entry name" value="Haloacid_Dehalogenase"/>
    <property type="match status" value="1"/>
</dbReference>
<dbReference type="GO" id="GO:0000287">
    <property type="term" value="F:magnesium ion binding"/>
    <property type="evidence" value="ECO:0007669"/>
    <property type="project" value="TreeGrafter"/>
</dbReference>
<dbReference type="GO" id="GO:0016791">
    <property type="term" value="F:phosphatase activity"/>
    <property type="evidence" value="ECO:0007669"/>
    <property type="project" value="UniProtKB-ARBA"/>
</dbReference>
<dbReference type="EMBL" id="JAUSTO010000007">
    <property type="protein sequence ID" value="MDQ0152715.1"/>
    <property type="molecule type" value="Genomic_DNA"/>
</dbReference>
<comment type="caution">
    <text evidence="1">The sequence shown here is derived from an EMBL/GenBank/DDBJ whole genome shotgun (WGS) entry which is preliminary data.</text>
</comment>
<organism evidence="1 2">
    <name type="scientific">Moryella indoligenes</name>
    <dbReference type="NCBI Taxonomy" id="371674"/>
    <lineage>
        <taxon>Bacteria</taxon>
        <taxon>Bacillati</taxon>
        <taxon>Bacillota</taxon>
        <taxon>Clostridia</taxon>
        <taxon>Lachnospirales</taxon>
        <taxon>Lachnospiraceae</taxon>
        <taxon>Moryella</taxon>
    </lineage>
</organism>
<dbReference type="RefSeq" id="WP_307254535.1">
    <property type="nucleotide sequence ID" value="NZ_JAUSTO010000007.1"/>
</dbReference>
<name>A0AAE3VAP3_9FIRM</name>
<dbReference type="Gene3D" id="3.30.1240.10">
    <property type="match status" value="1"/>
</dbReference>
<evidence type="ECO:0000313" key="1">
    <source>
        <dbReference type="EMBL" id="MDQ0152715.1"/>
    </source>
</evidence>
<dbReference type="InterPro" id="IPR000150">
    <property type="entry name" value="Cof"/>
</dbReference>
<sequence length="264" mass="29763">MRKIVSFDFDKTLFDHGTRAVPESALRALRALRESGHIVVLATGRDMDTYFSREYLSLVQPDARVDQNGAKVVADGKLLFEHCMDKRLLQRMMDYAQAHHVGLGTTIDDEDFFVNPERVEEAELRRFGDCGRKFRDAEQLMLLPVRTVSFIGSTAEAEEMERHFPEVTLRMFSVDYGADVIEKSCSKAAGLRRLCAYYGIDMRDSYAFGDGMNDFEIIQAAEVGIAMGNAKAELKQVADYVTDAIDEDGIWNACRHFSLISAMS</sequence>
<dbReference type="GO" id="GO:0005829">
    <property type="term" value="C:cytosol"/>
    <property type="evidence" value="ECO:0007669"/>
    <property type="project" value="TreeGrafter"/>
</dbReference>
<dbReference type="AlphaFoldDB" id="A0AAE3VAP3"/>
<dbReference type="NCBIfam" id="TIGR00099">
    <property type="entry name" value="Cof-subfamily"/>
    <property type="match status" value="1"/>
</dbReference>